<dbReference type="RefSeq" id="WP_264729802.1">
    <property type="nucleotide sequence ID" value="NZ_JAPDNR010000001.1"/>
</dbReference>
<evidence type="ECO:0000313" key="2">
    <source>
        <dbReference type="EMBL" id="MCW3484283.1"/>
    </source>
</evidence>
<evidence type="ECO:0000256" key="1">
    <source>
        <dbReference type="SAM" id="SignalP"/>
    </source>
</evidence>
<proteinExistence type="predicted"/>
<name>A0ABT3IK07_9BACT</name>
<feature type="signal peptide" evidence="1">
    <location>
        <begin position="1"/>
        <end position="25"/>
    </location>
</feature>
<gene>
    <name evidence="2" type="ORF">OL497_10285</name>
</gene>
<organism evidence="2 3">
    <name type="scientific">Chitinophaga nivalis</name>
    <dbReference type="NCBI Taxonomy" id="2991709"/>
    <lineage>
        <taxon>Bacteria</taxon>
        <taxon>Pseudomonadati</taxon>
        <taxon>Bacteroidota</taxon>
        <taxon>Chitinophagia</taxon>
        <taxon>Chitinophagales</taxon>
        <taxon>Chitinophagaceae</taxon>
        <taxon>Chitinophaga</taxon>
    </lineage>
</organism>
<protein>
    <submittedName>
        <fullName evidence="2">Uncharacterized protein</fullName>
    </submittedName>
</protein>
<comment type="caution">
    <text evidence="2">The sequence shown here is derived from an EMBL/GenBank/DDBJ whole genome shotgun (WGS) entry which is preliminary data.</text>
</comment>
<accession>A0ABT3IK07</accession>
<keyword evidence="1" id="KW-0732">Signal</keyword>
<reference evidence="2 3" key="1">
    <citation type="submission" date="2022-10" db="EMBL/GenBank/DDBJ databases">
        <title>Chitinophaga nivalis PC15 sp. nov., isolated from Pyeongchang county, South Korea.</title>
        <authorList>
            <person name="Trinh H.N."/>
        </authorList>
    </citation>
    <scope>NUCLEOTIDE SEQUENCE [LARGE SCALE GENOMIC DNA]</scope>
    <source>
        <strain evidence="2 3">PC14</strain>
    </source>
</reference>
<dbReference type="EMBL" id="JAPDNS010000001">
    <property type="protein sequence ID" value="MCW3484283.1"/>
    <property type="molecule type" value="Genomic_DNA"/>
</dbReference>
<dbReference type="Proteomes" id="UP001207742">
    <property type="component" value="Unassembled WGS sequence"/>
</dbReference>
<feature type="chain" id="PRO_5045839659" evidence="1">
    <location>
        <begin position="26"/>
        <end position="417"/>
    </location>
</feature>
<keyword evidence="3" id="KW-1185">Reference proteome</keyword>
<dbReference type="PROSITE" id="PS51257">
    <property type="entry name" value="PROKAR_LIPOPROTEIN"/>
    <property type="match status" value="1"/>
</dbReference>
<sequence length="417" mass="46861">MKFIQTCYLLSLPALLLLAACSKNNDIPAVTTIGIDETAIQKSLGDYPSFANEAAFTKKLQEITRLSPAAQLHQQGVLTYTSLAARFLEFDHAVREMEKKRDTSGFYLLKARYASVVYWKAPDEYRVNAPDWATAQLVNAHGIVKIGNALYQFSKGKTVALKSGTLATLQQAIAATWNVDKANYQVQVTNPNDENAVNSLLTKSHPGYLWLDLSGNNPDEGKTTVNVTPQAVFVTSTKRLYYQVRMINTRKNGTVYCMTQLEYRAQEKLLIFWQWAPAVEFKMDGRFQFIFSDALLDPYAVQVYSNTGIVDRYYEKYYNPETWGTQILGISSNIINHTDPISVVGFPGNNVSRDMLADIKTHPDGPKYIFHDGLLGNQASPTYYLHQVRSLHKDPLTLTTPTNFTCRVGGVNFDINF</sequence>
<evidence type="ECO:0000313" key="3">
    <source>
        <dbReference type="Proteomes" id="UP001207742"/>
    </source>
</evidence>